<name>A0A182YA39_ANOST</name>
<feature type="domain" description="Farnesoic acid O-methyl transferase" evidence="2">
    <location>
        <begin position="49"/>
        <end position="195"/>
    </location>
</feature>
<evidence type="ECO:0000313" key="4">
    <source>
        <dbReference type="Proteomes" id="UP000076408"/>
    </source>
</evidence>
<dbReference type="GO" id="GO:0016020">
    <property type="term" value="C:membrane"/>
    <property type="evidence" value="ECO:0007669"/>
    <property type="project" value="InterPro"/>
</dbReference>
<protein>
    <recommendedName>
        <fullName evidence="5">Neurotransmitter-gated ion-channel ligand-binding domain-containing protein</fullName>
    </recommendedName>
</protein>
<accession>A0A182YA39</accession>
<dbReference type="VEuPathDB" id="VectorBase:ASTE004806"/>
<keyword evidence="4" id="KW-1185">Reference proteome</keyword>
<dbReference type="InterPro" id="IPR006202">
    <property type="entry name" value="Neur_chan_lig-bd"/>
</dbReference>
<dbReference type="AlphaFoldDB" id="A0A182YA39"/>
<dbReference type="SUPFAM" id="SSF63712">
    <property type="entry name" value="Nicotinic receptor ligand binding domain-like"/>
    <property type="match status" value="1"/>
</dbReference>
<dbReference type="GO" id="GO:0005230">
    <property type="term" value="F:extracellular ligand-gated monoatomic ion channel activity"/>
    <property type="evidence" value="ECO:0007669"/>
    <property type="project" value="InterPro"/>
</dbReference>
<organism evidence="3 4">
    <name type="scientific">Anopheles stephensi</name>
    <name type="common">Indo-Pakistan malaria mosquito</name>
    <dbReference type="NCBI Taxonomy" id="30069"/>
    <lineage>
        <taxon>Eukaryota</taxon>
        <taxon>Metazoa</taxon>
        <taxon>Ecdysozoa</taxon>
        <taxon>Arthropoda</taxon>
        <taxon>Hexapoda</taxon>
        <taxon>Insecta</taxon>
        <taxon>Pterygota</taxon>
        <taxon>Neoptera</taxon>
        <taxon>Endopterygota</taxon>
        <taxon>Diptera</taxon>
        <taxon>Nematocera</taxon>
        <taxon>Culicoidea</taxon>
        <taxon>Culicidae</taxon>
        <taxon>Anophelinae</taxon>
        <taxon>Anopheles</taxon>
    </lineage>
</organism>
<dbReference type="InterPro" id="IPR036734">
    <property type="entry name" value="Neur_chan_lig-bd_sf"/>
</dbReference>
<evidence type="ECO:0000259" key="1">
    <source>
        <dbReference type="Pfam" id="PF02931"/>
    </source>
</evidence>
<dbReference type="VEuPathDB" id="VectorBase:ASTEI05325"/>
<dbReference type="Proteomes" id="UP000076408">
    <property type="component" value="Unassembled WGS sequence"/>
</dbReference>
<reference evidence="4" key="1">
    <citation type="journal article" date="2014" name="Genome Biol.">
        <title>Genome analysis of a major urban malaria vector mosquito, Anopheles stephensi.</title>
        <authorList>
            <person name="Jiang X."/>
            <person name="Peery A."/>
            <person name="Hall A.B."/>
            <person name="Sharma A."/>
            <person name="Chen X.G."/>
            <person name="Waterhouse R.M."/>
            <person name="Komissarov A."/>
            <person name="Riehle M.M."/>
            <person name="Shouche Y."/>
            <person name="Sharakhova M.V."/>
            <person name="Lawson D."/>
            <person name="Pakpour N."/>
            <person name="Arensburger P."/>
            <person name="Davidson V.L."/>
            <person name="Eiglmeier K."/>
            <person name="Emrich S."/>
            <person name="George P."/>
            <person name="Kennedy R.C."/>
            <person name="Mane S.P."/>
            <person name="Maslen G."/>
            <person name="Oringanje C."/>
            <person name="Qi Y."/>
            <person name="Settlage R."/>
            <person name="Tojo M."/>
            <person name="Tubio J.M."/>
            <person name="Unger M.F."/>
            <person name="Wang B."/>
            <person name="Vernick K.D."/>
            <person name="Ribeiro J.M."/>
            <person name="James A.A."/>
            <person name="Michel K."/>
            <person name="Riehle M.A."/>
            <person name="Luckhart S."/>
            <person name="Sharakhov I.V."/>
            <person name="Tu Z."/>
        </authorList>
    </citation>
    <scope>NUCLEOTIDE SEQUENCE [LARGE SCALE GENOMIC DNA]</scope>
    <source>
        <strain evidence="4">Indian</strain>
    </source>
</reference>
<dbReference type="InterPro" id="IPR022041">
    <property type="entry name" value="Methyltransf_FA"/>
</dbReference>
<dbReference type="OMA" id="FRQGQIW"/>
<reference evidence="3" key="2">
    <citation type="submission" date="2020-05" db="UniProtKB">
        <authorList>
            <consortium name="EnsemblMetazoa"/>
        </authorList>
    </citation>
    <scope>IDENTIFICATION</scope>
    <source>
        <strain evidence="3">Indian</strain>
    </source>
</reference>
<dbReference type="Pfam" id="PF12248">
    <property type="entry name" value="Methyltransf_FA"/>
    <property type="match status" value="1"/>
</dbReference>
<dbReference type="Gene3D" id="2.70.170.10">
    <property type="entry name" value="Neurotransmitter-gated ion-channel ligand-binding domain"/>
    <property type="match status" value="1"/>
</dbReference>
<evidence type="ECO:0000259" key="2">
    <source>
        <dbReference type="Pfam" id="PF12248"/>
    </source>
</evidence>
<dbReference type="PANTHER" id="PTHR36695:SF12">
    <property type="entry name" value="AGAP008648-PA"/>
    <property type="match status" value="1"/>
</dbReference>
<dbReference type="STRING" id="30069.A0A182YA39"/>
<dbReference type="Pfam" id="PF02931">
    <property type="entry name" value="Neur_chan_LBD"/>
    <property type="match status" value="1"/>
</dbReference>
<evidence type="ECO:0000313" key="3">
    <source>
        <dbReference type="EnsemblMetazoa" id="ASTEI05325-PA"/>
    </source>
</evidence>
<dbReference type="VEuPathDB" id="VectorBase:ASTEI20_039391"/>
<proteinExistence type="predicted"/>
<dbReference type="EnsemblMetazoa" id="ASTEI05325-RA">
    <property type="protein sequence ID" value="ASTEI05325-PA"/>
    <property type="gene ID" value="ASTEI05325"/>
</dbReference>
<dbReference type="PANTHER" id="PTHR36695">
    <property type="entry name" value="AGAP008648-PA"/>
    <property type="match status" value="1"/>
</dbReference>
<evidence type="ECO:0008006" key="5">
    <source>
        <dbReference type="Google" id="ProtNLM"/>
    </source>
</evidence>
<sequence length="567" mass="63723">MGRTSGTVVGTVLLLLLLLALAIECHADTRYNVSFDELHKCKQHNAINGYNYQAFFKLHELQHHDPADSDLVVDLLVYVLAARDGHILLSDQNKTGATALEIVLGGGANTFSQIRVGQKGSPIRTKASAGLLSPIDPLPVRLRIYSEGQIRIHAGNLTGEPFMEAMLPSKNASGLSYVSFTTWGTALAKWFYDCPLPTTNGTAMIDGSELQQEYDGKQRLLDHLKAVPRWIDPPVNFTGVQISHMYVQGFVYDQTTNLIELSGAMGLSWQDPRYRWNASDFDNVTVVGDVCRTIWTPAFETVSLFTGPLALCFLSQEGTVIVEIEEFSWINFCSLSDSYRWPYDVNACQLQLMAASHERTVPIRVVMGMVLFDPDFEQSEWSIKTIGKHEYEQAVTPYGRQPMLEMHIEMVRKSDIHSVSIYPSYFVANLLISISFLVDGRSRLLLNSLGLIVLLNSFLSLSVIVPRAGVPKIYIYFQWSLVFYALSSILFVIELWLKRTRANITPGSWIARTISFPALRYALAMDQRSNYNTLEHKNVRWDEVTCILNRLVMVVAVIVFAIGFTKP</sequence>
<feature type="domain" description="Neurotransmitter-gated ion-channel ligand-binding" evidence="1">
    <location>
        <begin position="240"/>
        <end position="361"/>
    </location>
</feature>